<dbReference type="AlphaFoldDB" id="G9NPA1"/>
<reference evidence="1 2" key="1">
    <citation type="journal article" date="2011" name="Genome Biol.">
        <title>Comparative genome sequence analysis underscores mycoparasitism as the ancestral life style of Trichoderma.</title>
        <authorList>
            <person name="Kubicek C.P."/>
            <person name="Herrera-Estrella A."/>
            <person name="Seidl-Seiboth V."/>
            <person name="Martinez D.A."/>
            <person name="Druzhinina I.S."/>
            <person name="Thon M."/>
            <person name="Zeilinger S."/>
            <person name="Casas-Flores S."/>
            <person name="Horwitz B.A."/>
            <person name="Mukherjee P.K."/>
            <person name="Mukherjee M."/>
            <person name="Kredics L."/>
            <person name="Alcaraz L.D."/>
            <person name="Aerts A."/>
            <person name="Antal Z."/>
            <person name="Atanasova L."/>
            <person name="Cervantes-Badillo M.G."/>
            <person name="Challacombe J."/>
            <person name="Chertkov O."/>
            <person name="McCluskey K."/>
            <person name="Coulpier F."/>
            <person name="Deshpande N."/>
            <person name="von Doehren H."/>
            <person name="Ebbole D.J."/>
            <person name="Esquivel-Naranjo E.U."/>
            <person name="Fekete E."/>
            <person name="Flipphi M."/>
            <person name="Glaser F."/>
            <person name="Gomez-Rodriguez E.Y."/>
            <person name="Gruber S."/>
            <person name="Han C."/>
            <person name="Henrissat B."/>
            <person name="Hermosa R."/>
            <person name="Hernandez-Onate M."/>
            <person name="Karaffa L."/>
            <person name="Kosti I."/>
            <person name="Le Crom S."/>
            <person name="Lindquist E."/>
            <person name="Lucas S."/>
            <person name="Luebeck M."/>
            <person name="Luebeck P.S."/>
            <person name="Margeot A."/>
            <person name="Metz B."/>
            <person name="Misra M."/>
            <person name="Nevalainen H."/>
            <person name="Omann M."/>
            <person name="Packer N."/>
            <person name="Perrone G."/>
            <person name="Uresti-Rivera E.E."/>
            <person name="Salamov A."/>
            <person name="Schmoll M."/>
            <person name="Seiboth B."/>
            <person name="Shapiro H."/>
            <person name="Sukno S."/>
            <person name="Tamayo-Ramos J.A."/>
            <person name="Tisch D."/>
            <person name="Wiest A."/>
            <person name="Wilkinson H.H."/>
            <person name="Zhang M."/>
            <person name="Coutinho P.M."/>
            <person name="Kenerley C.M."/>
            <person name="Monte E."/>
            <person name="Baker S.E."/>
            <person name="Grigoriev I.V."/>
        </authorList>
    </citation>
    <scope>NUCLEOTIDE SEQUENCE [LARGE SCALE GENOMIC DNA]</scope>
    <source>
        <strain evidence="2">ATCC 20476 / IMI 206040</strain>
    </source>
</reference>
<evidence type="ECO:0000313" key="2">
    <source>
        <dbReference type="Proteomes" id="UP000005426"/>
    </source>
</evidence>
<keyword evidence="2" id="KW-1185">Reference proteome</keyword>
<accession>G9NPA1</accession>
<name>G9NPA1_HYPAI</name>
<dbReference type="HOGENOM" id="CLU_2469388_0_0_1"/>
<gene>
    <name evidence="1" type="ORF">TRIATDRAFT_298526</name>
</gene>
<organism evidence="1 2">
    <name type="scientific">Hypocrea atroviridis (strain ATCC 20476 / IMI 206040)</name>
    <name type="common">Trichoderma atroviride</name>
    <dbReference type="NCBI Taxonomy" id="452589"/>
    <lineage>
        <taxon>Eukaryota</taxon>
        <taxon>Fungi</taxon>
        <taxon>Dikarya</taxon>
        <taxon>Ascomycota</taxon>
        <taxon>Pezizomycotina</taxon>
        <taxon>Sordariomycetes</taxon>
        <taxon>Hypocreomycetidae</taxon>
        <taxon>Hypocreales</taxon>
        <taxon>Hypocreaceae</taxon>
        <taxon>Trichoderma</taxon>
    </lineage>
</organism>
<evidence type="ECO:0000313" key="1">
    <source>
        <dbReference type="EMBL" id="EHK47373.1"/>
    </source>
</evidence>
<proteinExistence type="predicted"/>
<protein>
    <submittedName>
        <fullName evidence="1">Uncharacterized protein</fullName>
    </submittedName>
</protein>
<sequence>MFRITDVRIYCCAFAFVCRSSYRAGGRGRKRMPEKQKLLQQATVAVETRIDPPISFHFPLIKVLPNKECLSSVAAIRPALACSWFDGV</sequence>
<dbReference type="EMBL" id="ABDG02000020">
    <property type="protein sequence ID" value="EHK47373.1"/>
    <property type="molecule type" value="Genomic_DNA"/>
</dbReference>
<comment type="caution">
    <text evidence="1">The sequence shown here is derived from an EMBL/GenBank/DDBJ whole genome shotgun (WGS) entry which is preliminary data.</text>
</comment>
<dbReference type="Proteomes" id="UP000005426">
    <property type="component" value="Unassembled WGS sequence"/>
</dbReference>